<dbReference type="EMBL" id="JAHDTB010000026">
    <property type="protein sequence ID" value="MBW8289908.1"/>
    <property type="molecule type" value="Genomic_DNA"/>
</dbReference>
<comment type="function">
    <text evidence="6">Together with LptD, is involved in the assembly of lipopolysaccharide (LPS) at the surface of the outer membrane. Required for the proper assembly of LptD. Binds LPS and may serve as the LPS recognition site at the outer membrane.</text>
</comment>
<reference evidence="7 8" key="1">
    <citation type="submission" date="2021-05" db="EMBL/GenBank/DDBJ databases">
        <title>Draft Whole Genome Sequencing Of Biosensor Chromobacterium violaceum Strain CV026 Reveals A Regulatory RNA In Chromobacterium violaceum Phenotype Regulatory Network.</title>
        <authorList>
            <person name="Hong K.W."/>
            <person name="Chan K.G."/>
            <person name="Chang C.-Y."/>
        </authorList>
    </citation>
    <scope>NUCLEOTIDE SEQUENCE [LARGE SCALE GENOMIC DNA]</scope>
    <source>
        <strain evidence="7 8">ATCC 31532</strain>
    </source>
</reference>
<protein>
    <recommendedName>
        <fullName evidence="6">LPS-assembly lipoprotein LptE</fullName>
    </recommendedName>
</protein>
<evidence type="ECO:0000256" key="6">
    <source>
        <dbReference type="HAMAP-Rule" id="MF_01186"/>
    </source>
</evidence>
<gene>
    <name evidence="6" type="primary">lptE</name>
    <name evidence="7" type="ORF">KIF53_19910</name>
</gene>
<evidence type="ECO:0000256" key="5">
    <source>
        <dbReference type="ARBA" id="ARBA00023288"/>
    </source>
</evidence>
<comment type="subunit">
    <text evidence="6">Component of the lipopolysaccharide transport and assembly complex. Interacts with LptD.</text>
</comment>
<name>A0ABS7FIK2_9NEIS</name>
<dbReference type="RefSeq" id="WP_080509356.1">
    <property type="nucleotide sequence ID" value="NZ_CP142381.1"/>
</dbReference>
<dbReference type="GeneID" id="89683953"/>
<accession>A0ABS7FIK2</accession>
<dbReference type="InterPro" id="IPR007485">
    <property type="entry name" value="LPS_assembly_LptE"/>
</dbReference>
<keyword evidence="4 6" id="KW-0998">Cell outer membrane</keyword>
<keyword evidence="5 6" id="KW-0449">Lipoprotein</keyword>
<keyword evidence="8" id="KW-1185">Reference proteome</keyword>
<comment type="similarity">
    <text evidence="6">Belongs to the LptE lipoprotein family.</text>
</comment>
<dbReference type="PANTHER" id="PTHR38098:SF1">
    <property type="entry name" value="LPS-ASSEMBLY LIPOPROTEIN LPTE"/>
    <property type="match status" value="1"/>
</dbReference>
<comment type="caution">
    <text evidence="7">The sequence shown here is derived from an EMBL/GenBank/DDBJ whole genome shotgun (WGS) entry which is preliminary data.</text>
</comment>
<dbReference type="PROSITE" id="PS51257">
    <property type="entry name" value="PROKAR_LIPOPROTEIN"/>
    <property type="match status" value="1"/>
</dbReference>
<evidence type="ECO:0000256" key="2">
    <source>
        <dbReference type="ARBA" id="ARBA00023136"/>
    </source>
</evidence>
<evidence type="ECO:0000256" key="1">
    <source>
        <dbReference type="ARBA" id="ARBA00022729"/>
    </source>
</evidence>
<organism evidence="7 8">
    <name type="scientific">Chromobacterium subtsugae</name>
    <dbReference type="NCBI Taxonomy" id="251747"/>
    <lineage>
        <taxon>Bacteria</taxon>
        <taxon>Pseudomonadati</taxon>
        <taxon>Pseudomonadota</taxon>
        <taxon>Betaproteobacteria</taxon>
        <taxon>Neisseriales</taxon>
        <taxon>Chromobacteriaceae</taxon>
        <taxon>Chromobacterium</taxon>
    </lineage>
</organism>
<dbReference type="Pfam" id="PF04390">
    <property type="entry name" value="LptE"/>
    <property type="match status" value="1"/>
</dbReference>
<dbReference type="PANTHER" id="PTHR38098">
    <property type="entry name" value="LPS-ASSEMBLY LIPOPROTEIN LPTE"/>
    <property type="match status" value="1"/>
</dbReference>
<keyword evidence="1 6" id="KW-0732">Signal</keyword>
<dbReference type="HAMAP" id="MF_01186">
    <property type="entry name" value="LPS_assembly_LptE"/>
    <property type="match status" value="1"/>
</dbReference>
<keyword evidence="3 6" id="KW-0564">Palmitate</keyword>
<dbReference type="Gene3D" id="3.30.160.150">
    <property type="entry name" value="Lipoprotein like domain"/>
    <property type="match status" value="1"/>
</dbReference>
<evidence type="ECO:0000256" key="4">
    <source>
        <dbReference type="ARBA" id="ARBA00023237"/>
    </source>
</evidence>
<sequence>MKQSLNCLLLAGLVLLLSACGFHLRGLGGSVKELPFSTMYLEAANTGIEADLRTVLARNSKLTLLPAAKQAQAVVTVLNENQSKDILTINASGKISEYQLTYTATVRVVLGGVPIEPDMEVSVRRSMNYSDSAVLGKEQEEGLLWADARRDAAEQIVRRLAYLKVPAVSPAGPQSLKPANAVTQP</sequence>
<evidence type="ECO:0000313" key="7">
    <source>
        <dbReference type="EMBL" id="MBW8289908.1"/>
    </source>
</evidence>
<evidence type="ECO:0000313" key="8">
    <source>
        <dbReference type="Proteomes" id="UP000711178"/>
    </source>
</evidence>
<dbReference type="Proteomes" id="UP000711178">
    <property type="component" value="Unassembled WGS sequence"/>
</dbReference>
<keyword evidence="2 6" id="KW-0472">Membrane</keyword>
<proteinExistence type="inferred from homology"/>
<comment type="subcellular location">
    <subcellularLocation>
        <location evidence="6">Cell outer membrane</location>
        <topology evidence="6">Lipid-anchor</topology>
    </subcellularLocation>
</comment>
<evidence type="ECO:0000256" key="3">
    <source>
        <dbReference type="ARBA" id="ARBA00023139"/>
    </source>
</evidence>